<protein>
    <recommendedName>
        <fullName evidence="2">DUF6443 domain-containing protein</fullName>
    </recommendedName>
</protein>
<dbReference type="Proteomes" id="UP000614460">
    <property type="component" value="Unassembled WGS sequence"/>
</dbReference>
<proteinExistence type="predicted"/>
<feature type="domain" description="DUF6443" evidence="2">
    <location>
        <begin position="85"/>
        <end position="216"/>
    </location>
</feature>
<feature type="chain" id="PRO_5034271585" description="DUF6443 domain-containing protein" evidence="1">
    <location>
        <begin position="23"/>
        <end position="1162"/>
    </location>
</feature>
<comment type="caution">
    <text evidence="3">The sequence shown here is derived from an EMBL/GenBank/DDBJ whole genome shotgun (WGS) entry which is preliminary data.</text>
</comment>
<dbReference type="NCBIfam" id="TIGR03696">
    <property type="entry name" value="Rhs_assc_core"/>
    <property type="match status" value="1"/>
</dbReference>
<reference evidence="3" key="1">
    <citation type="journal article" date="2014" name="Int. J. Syst. Evol. Microbiol.">
        <title>Complete genome sequence of Corynebacterium casei LMG S-19264T (=DSM 44701T), isolated from a smear-ripened cheese.</title>
        <authorList>
            <consortium name="US DOE Joint Genome Institute (JGI-PGF)"/>
            <person name="Walter F."/>
            <person name="Albersmeier A."/>
            <person name="Kalinowski J."/>
            <person name="Ruckert C."/>
        </authorList>
    </citation>
    <scope>NUCLEOTIDE SEQUENCE</scope>
    <source>
        <strain evidence="3">CGMCC 1.15966</strain>
    </source>
</reference>
<evidence type="ECO:0000256" key="1">
    <source>
        <dbReference type="SAM" id="SignalP"/>
    </source>
</evidence>
<evidence type="ECO:0000259" key="2">
    <source>
        <dbReference type="Pfam" id="PF20041"/>
    </source>
</evidence>
<dbReference type="Gene3D" id="2.180.10.10">
    <property type="entry name" value="RHS repeat-associated core"/>
    <property type="match status" value="1"/>
</dbReference>
<evidence type="ECO:0000313" key="4">
    <source>
        <dbReference type="Proteomes" id="UP000614460"/>
    </source>
</evidence>
<dbReference type="AlphaFoldDB" id="A0A8H9FY29"/>
<gene>
    <name evidence="3" type="ORF">GCM10011516_14470</name>
</gene>
<dbReference type="RefSeq" id="WP_220476636.1">
    <property type="nucleotide sequence ID" value="NZ_BMKM01000003.1"/>
</dbReference>
<sequence>MKRLLYLLIPLFLFVSSYGQPADLELSSYNGTATSYSALNSITLKPGFHIPSGKNVHFFVQGSPNVVNGFTASQNYVLMRTFRKAVKVADLSQIRLIADENRTVQYFDGLGRPIQTVEVMASPTYKDIVQHIEYDGFGRQTHQYLPYAEQSSNNGSFKTASKTNQGNFYKSSSWDPHVVKTVSPFAVTVFENSPLNRVLEQGAAGSAWQPVAVRGTATTTGRTVVSEYGTNSSVGTTRDTVRLWTVSSDGASAPSLYATGKLYRTTMKDENWVSSNGRAGTIDEYKDFQDRVVLKRVWETTTKFLDTYYVYDDFGDLRYVIPPGIKGTTIKESSTNFAELVYGYRYDGRRRLVEKKVPGKGWEYIVYNKNDQAVLSQDAVQRGRKEWSYTKFDVFGRVTTTGLYTNTNASQVSRAQMQTLVDNHTGPLWETRSGGDYPTTTFPTPGTGITIKPLVINYYDSYDFTGSTTAELKATGITKSEKTKTLLTGIKVYREDGSSSLLTINYYDDRARLIQTASQNHLGGTDVVTNSYLFSGEVETSRHVHKASSSGAATTLLTTHSYDHVGRPLQTRKKVNSQTEVILSNLEYNQTGQLRRKSLHNETGSGNYMTVIDYDYNERGWSKRMASKELAITLNYQEAGTVQYNGNISRQQWRHGSEALSTFSYSYDRLNRLTNGTSSGVRVMSEVLDYDDMGNIKSLNRDGQATAYGYLNSGRSNRLDKLTGGFIGSTPASYSYDVNGNATKDRTGTTFTYNQLNLPKTATRSGVSVSYQYDALGTKLQKSSTVNGIQRTRDYAGGIEYTKEGSDAQKIDMIITEEGYLQNSNGSYVFHYNLTDHLGNVRAVIRKGSTETSSTIVQKQDYYAFGKTKAIVTGGINNYLYNGKERQAELGDQLDYGARFYDAEIGKWNVIDPLAELMRKHSPYNYAFNNPIRFIDPDGMRPWPIHIRSFIAAPKVGAGHFRGDGRGPSTLDYPVASSRVKSTFTVDPIQGTVTNSATASDPTVFYGFKYADLYIPPTQKDPNPSLSITNVINSENSTFLEFKHSAKDPVTPGLITPDLDVQGKLSITENLKEGTLSIKGAFSGDAFPSTEAFITDQSGARLLLGAHKEEGGLRKLFGENNRPTFSVNMTVRLDGDGNFKEVTSGKKTYSMDEWTKHVQNTF</sequence>
<keyword evidence="1" id="KW-0732">Signal</keyword>
<evidence type="ECO:0000313" key="3">
    <source>
        <dbReference type="EMBL" id="GGE17915.1"/>
    </source>
</evidence>
<reference evidence="3" key="2">
    <citation type="submission" date="2020-09" db="EMBL/GenBank/DDBJ databases">
        <authorList>
            <person name="Sun Q."/>
            <person name="Zhou Y."/>
        </authorList>
    </citation>
    <scope>NUCLEOTIDE SEQUENCE</scope>
    <source>
        <strain evidence="3">CGMCC 1.15966</strain>
    </source>
</reference>
<dbReference type="EMBL" id="BMKM01000003">
    <property type="protein sequence ID" value="GGE17915.1"/>
    <property type="molecule type" value="Genomic_DNA"/>
</dbReference>
<feature type="signal peptide" evidence="1">
    <location>
        <begin position="1"/>
        <end position="22"/>
    </location>
</feature>
<organism evidence="3 4">
    <name type="scientific">Sphingobacterium cellulitidis</name>
    <dbReference type="NCBI Taxonomy" id="1768011"/>
    <lineage>
        <taxon>Bacteria</taxon>
        <taxon>Pseudomonadati</taxon>
        <taxon>Bacteroidota</taxon>
        <taxon>Sphingobacteriia</taxon>
        <taxon>Sphingobacteriales</taxon>
        <taxon>Sphingobacteriaceae</taxon>
        <taxon>Sphingobacterium</taxon>
    </lineage>
</organism>
<dbReference type="InterPro" id="IPR045619">
    <property type="entry name" value="DUF6443"/>
</dbReference>
<accession>A0A8H9FY29</accession>
<name>A0A8H9FY29_9SPHI</name>
<keyword evidence="4" id="KW-1185">Reference proteome</keyword>
<dbReference type="Pfam" id="PF20041">
    <property type="entry name" value="DUF6443"/>
    <property type="match status" value="1"/>
</dbReference>
<dbReference type="InterPro" id="IPR022385">
    <property type="entry name" value="Rhs_assc_core"/>
</dbReference>